<feature type="region of interest" description="Disordered" evidence="1">
    <location>
        <begin position="342"/>
        <end position="389"/>
    </location>
</feature>
<feature type="region of interest" description="Disordered" evidence="1">
    <location>
        <begin position="648"/>
        <end position="675"/>
    </location>
</feature>
<feature type="compositionally biased region" description="Polar residues" evidence="1">
    <location>
        <begin position="651"/>
        <end position="660"/>
    </location>
</feature>
<dbReference type="AlphaFoldDB" id="A0A1R1X2K3"/>
<gene>
    <name evidence="2" type="ORF">AYI70_g11276</name>
</gene>
<evidence type="ECO:0000313" key="2">
    <source>
        <dbReference type="EMBL" id="OMJ08852.1"/>
    </source>
</evidence>
<dbReference type="OrthoDB" id="10650639at2759"/>
<evidence type="ECO:0000313" key="3">
    <source>
        <dbReference type="Proteomes" id="UP000187283"/>
    </source>
</evidence>
<protein>
    <submittedName>
        <fullName evidence="2">Uncharacterized protein</fullName>
    </submittedName>
</protein>
<dbReference type="Proteomes" id="UP000187283">
    <property type="component" value="Unassembled WGS sequence"/>
</dbReference>
<sequence length="723" mass="82360">MGNQHSKYSHSLSSEFHKPASFQNLKKKSFSSHKKHELVHVNRPCTVNYNIAQPETNTRSSFIKKTQKYQFYNSHAVQNSSDSTLHSSRIDANSAGSKIENYLRSESAESLLDLKSLDKTLDDCTIKFESLDQMHGNNHNNTFKNYFKGFSLGRSFFSGSDTDEPLTEQELRLSIKIFKDKLDKFINFLYKENCDMFNKPNLKNSDFKNLCKNTLEYANIFESEYVKFAYQKNLSFSDLVSYDTMQAITEDIKFIKSFLAIYQNIYLKNSNISESLEKTKQLWDARSNRFIVIFKDNSHISSAPPKNRHTRKTLSIPFSYNKEFNDTLDQDQFIKFDKYSSRQNTNNSYKTPPTKPENSLGLDRTKNSSNKSTNNIFLSPNPPDLRNKSTPSLVLDNKHLYESATLNPSSHSMANKVKLSGRGFLPALSATPQNSCYLTPTHSITSADRKKRSQSMVNHSKNFENSFSVISRTESSTGLSKNALSTRSYSVSHPRDIENNKIVCSLALESSQSTNKSKNNFYENPSHHYINHASNNFLNAGHTYLLNNDSRIYNVGLSRKDFTIGSSDSSKIKSVRSGRSASMVEPHKVYYITENTNKDLENARIISNPVYSNLNGRHRSKRNHIRKLADLEFEQLIAPKSEFPHLPGITEQESSTNSTVPFPDIESSKPTKFPELSPKKAIHLSNENSSPCHLSNSNKQSYYSVFIKTPSKHPSNLNAIYEA</sequence>
<proteinExistence type="predicted"/>
<evidence type="ECO:0000256" key="1">
    <source>
        <dbReference type="SAM" id="MobiDB-lite"/>
    </source>
</evidence>
<dbReference type="EMBL" id="LSSN01005664">
    <property type="protein sequence ID" value="OMJ08852.1"/>
    <property type="molecule type" value="Genomic_DNA"/>
</dbReference>
<accession>A0A1R1X2K3</accession>
<organism evidence="2 3">
    <name type="scientific">Smittium culicis</name>
    <dbReference type="NCBI Taxonomy" id="133412"/>
    <lineage>
        <taxon>Eukaryota</taxon>
        <taxon>Fungi</taxon>
        <taxon>Fungi incertae sedis</taxon>
        <taxon>Zoopagomycota</taxon>
        <taxon>Kickxellomycotina</taxon>
        <taxon>Harpellomycetes</taxon>
        <taxon>Harpellales</taxon>
        <taxon>Legeriomycetaceae</taxon>
        <taxon>Smittium</taxon>
    </lineage>
</organism>
<reference evidence="2 3" key="1">
    <citation type="submission" date="2017-01" db="EMBL/GenBank/DDBJ databases">
        <authorList>
            <person name="Mah S.A."/>
            <person name="Swanson W.J."/>
            <person name="Moy G.W."/>
            <person name="Vacquier V.D."/>
        </authorList>
    </citation>
    <scope>NUCLEOTIDE SEQUENCE [LARGE SCALE GENOMIC DNA]</scope>
    <source>
        <strain evidence="2 3">GSMNP</strain>
    </source>
</reference>
<comment type="caution">
    <text evidence="2">The sequence shown here is derived from an EMBL/GenBank/DDBJ whole genome shotgun (WGS) entry which is preliminary data.</text>
</comment>
<name>A0A1R1X2K3_9FUNG</name>
<feature type="compositionally biased region" description="Polar residues" evidence="1">
    <location>
        <begin position="342"/>
        <end position="351"/>
    </location>
</feature>
<keyword evidence="3" id="KW-1185">Reference proteome</keyword>